<evidence type="ECO:0000313" key="2">
    <source>
        <dbReference type="EMBL" id="PVD37051.1"/>
    </source>
</evidence>
<evidence type="ECO:0000313" key="3">
    <source>
        <dbReference type="Proteomes" id="UP000245119"/>
    </source>
</evidence>
<proteinExistence type="predicted"/>
<dbReference type="EMBL" id="PZQS01000002">
    <property type="protein sequence ID" value="PVD37051.1"/>
    <property type="molecule type" value="Genomic_DNA"/>
</dbReference>
<comment type="caution">
    <text evidence="2">The sequence shown here is derived from an EMBL/GenBank/DDBJ whole genome shotgun (WGS) entry which is preliminary data.</text>
</comment>
<sequence>MFKKNITCLNTTPAAAAIASSLVVVALTGKSSRMWPTPYASNPKKQQVPSQKPKTKPWFNPAVAGKDANSLKHGAKRNWNACLRTSDARSARDVSCSLTQAATSDAGVRGLNARRGLWRQSDASQISPLVDT</sequence>
<evidence type="ECO:0000256" key="1">
    <source>
        <dbReference type="SAM" id="MobiDB-lite"/>
    </source>
</evidence>
<feature type="region of interest" description="Disordered" evidence="1">
    <location>
        <begin position="33"/>
        <end position="56"/>
    </location>
</feature>
<accession>A0A2T7PUF5</accession>
<reference evidence="2 3" key="1">
    <citation type="submission" date="2018-04" db="EMBL/GenBank/DDBJ databases">
        <title>The genome of golden apple snail Pomacea canaliculata provides insight into stress tolerance and invasive adaptation.</title>
        <authorList>
            <person name="Liu C."/>
            <person name="Liu B."/>
            <person name="Ren Y."/>
            <person name="Zhang Y."/>
            <person name="Wang H."/>
            <person name="Li S."/>
            <person name="Jiang F."/>
            <person name="Yin L."/>
            <person name="Zhang G."/>
            <person name="Qian W."/>
            <person name="Fan W."/>
        </authorList>
    </citation>
    <scope>NUCLEOTIDE SEQUENCE [LARGE SCALE GENOMIC DNA]</scope>
    <source>
        <strain evidence="2">SZHN2017</strain>
        <tissue evidence="2">Muscle</tissue>
    </source>
</reference>
<organism evidence="2 3">
    <name type="scientific">Pomacea canaliculata</name>
    <name type="common">Golden apple snail</name>
    <dbReference type="NCBI Taxonomy" id="400727"/>
    <lineage>
        <taxon>Eukaryota</taxon>
        <taxon>Metazoa</taxon>
        <taxon>Spiralia</taxon>
        <taxon>Lophotrochozoa</taxon>
        <taxon>Mollusca</taxon>
        <taxon>Gastropoda</taxon>
        <taxon>Caenogastropoda</taxon>
        <taxon>Architaenioglossa</taxon>
        <taxon>Ampullarioidea</taxon>
        <taxon>Ampullariidae</taxon>
        <taxon>Pomacea</taxon>
    </lineage>
</organism>
<dbReference type="AlphaFoldDB" id="A0A2T7PUF5"/>
<protein>
    <submittedName>
        <fullName evidence="2">Uncharacterized protein</fullName>
    </submittedName>
</protein>
<feature type="compositionally biased region" description="Low complexity" evidence="1">
    <location>
        <begin position="43"/>
        <end position="52"/>
    </location>
</feature>
<dbReference type="Proteomes" id="UP000245119">
    <property type="component" value="Linkage Group LG2"/>
</dbReference>
<gene>
    <name evidence="2" type="ORF">C0Q70_04044</name>
</gene>
<name>A0A2T7PUF5_POMCA</name>
<keyword evidence="3" id="KW-1185">Reference proteome</keyword>